<proteinExistence type="predicted"/>
<protein>
    <recommendedName>
        <fullName evidence="1">T6SS Phospholipase effector Tle1-like catalytic domain-containing protein</fullName>
    </recommendedName>
</protein>
<name>A0AA86T583_9BACT</name>
<dbReference type="Pfam" id="PF09994">
    <property type="entry name" value="T6SS_Tle1-like_cat"/>
    <property type="match status" value="1"/>
</dbReference>
<dbReference type="PANTHER" id="PTHR33840">
    <property type="match status" value="1"/>
</dbReference>
<evidence type="ECO:0000313" key="3">
    <source>
        <dbReference type="Proteomes" id="UP001179121"/>
    </source>
</evidence>
<evidence type="ECO:0000313" key="2">
    <source>
        <dbReference type="EMBL" id="CAI4031877.1"/>
    </source>
</evidence>
<dbReference type="KEGG" id="nti:DNFV4_02298"/>
<dbReference type="Proteomes" id="UP001179121">
    <property type="component" value="Chromosome"/>
</dbReference>
<dbReference type="EMBL" id="OX365700">
    <property type="protein sequence ID" value="CAI4031877.1"/>
    <property type="molecule type" value="Genomic_DNA"/>
</dbReference>
<organism evidence="2 3">
    <name type="scientific">Nitrospira tepida</name>
    <dbReference type="NCBI Taxonomy" id="2973512"/>
    <lineage>
        <taxon>Bacteria</taxon>
        <taxon>Pseudomonadati</taxon>
        <taxon>Nitrospirota</taxon>
        <taxon>Nitrospiria</taxon>
        <taxon>Nitrospirales</taxon>
        <taxon>Nitrospiraceae</taxon>
        <taxon>Nitrospira</taxon>
    </lineage>
</organism>
<reference evidence="2" key="1">
    <citation type="submission" date="2022-10" db="EMBL/GenBank/DDBJ databases">
        <authorList>
            <person name="Koch H."/>
        </authorList>
    </citation>
    <scope>NUCLEOTIDE SEQUENCE</scope>
    <source>
        <strain evidence="2">DNF</strain>
    </source>
</reference>
<dbReference type="AlphaFoldDB" id="A0AA86T583"/>
<accession>A0AA86T583</accession>
<sequence>MRGKNIVLCSDGTGNTAIKARGTNVFKLYEAVDIQGHKYDQTLKPQVAFYDDGVGTSRLTPLKLIGGAFGFGFRKNVKDLYTELAHVYEPGDHIYLFGFSRGAYTVRALSGMIEYCGILDIKKVGYESLKKRVHQCWTAFRQEAFQRVTKERRRDNRPIDDPMNEDCRRREDFGAVIDDEFVPNGMVTIEFVGVWDTVGAVGMPFEELRDLFNWIYPMRFSELTPSSRIKRACHALSIDDDRRTFHPELWNEQGIRATQVDQVWFAGVHSNVGGGYVKHGMSLVALDWMMAEAERCGLRFIKADRDYVQTHQDVHDELYDARAGLGLYYRWEPRDILKLCRAHHMTQPKIHVSVFERIANGTGWYAPANLPHRCLVVRTNDERAWPPDETLRAIEQQVARAEGPGAGQARNESLLDGMRGAVKSGKMSYYTFVAASIPAVGWWYGLPPFPEVAGAIAQWCPYPNLVIGGIYACVGWLVWSWSKRVDGRMESAAQNHWQRHREAMRKIFLDGRRQPTQQPPVEVNIGESLPQ</sequence>
<keyword evidence="3" id="KW-1185">Reference proteome</keyword>
<dbReference type="RefSeq" id="WP_289268635.1">
    <property type="nucleotide sequence ID" value="NZ_OX365700.1"/>
</dbReference>
<feature type="domain" description="T6SS Phospholipase effector Tle1-like catalytic" evidence="1">
    <location>
        <begin position="4"/>
        <end position="292"/>
    </location>
</feature>
<evidence type="ECO:0000259" key="1">
    <source>
        <dbReference type="Pfam" id="PF09994"/>
    </source>
</evidence>
<gene>
    <name evidence="2" type="ORF">DNFV4_02298</name>
</gene>
<dbReference type="PANTHER" id="PTHR33840:SF1">
    <property type="entry name" value="TLE1 PHOSPHOLIPASE DOMAIN-CONTAINING PROTEIN"/>
    <property type="match status" value="1"/>
</dbReference>
<dbReference type="InterPro" id="IPR018712">
    <property type="entry name" value="Tle1-like_cat"/>
</dbReference>